<name>A0A9Q3DIR3_9BASI</name>
<accession>A0A9Q3DIR3</accession>
<evidence type="ECO:0000313" key="2">
    <source>
        <dbReference type="EMBL" id="MBW0501755.1"/>
    </source>
</evidence>
<dbReference type="Proteomes" id="UP000765509">
    <property type="component" value="Unassembled WGS sequence"/>
</dbReference>
<evidence type="ECO:0000256" key="1">
    <source>
        <dbReference type="SAM" id="MobiDB-lite"/>
    </source>
</evidence>
<feature type="region of interest" description="Disordered" evidence="1">
    <location>
        <begin position="155"/>
        <end position="187"/>
    </location>
</feature>
<dbReference type="AlphaFoldDB" id="A0A9Q3DIR3"/>
<dbReference type="EMBL" id="AVOT02016484">
    <property type="protein sequence ID" value="MBW0501755.1"/>
    <property type="molecule type" value="Genomic_DNA"/>
</dbReference>
<protein>
    <submittedName>
        <fullName evidence="2">Uncharacterized protein</fullName>
    </submittedName>
</protein>
<reference evidence="2" key="1">
    <citation type="submission" date="2021-03" db="EMBL/GenBank/DDBJ databases">
        <title>Draft genome sequence of rust myrtle Austropuccinia psidii MF-1, a brazilian biotype.</title>
        <authorList>
            <person name="Quecine M.C."/>
            <person name="Pachon D.M.R."/>
            <person name="Bonatelli M.L."/>
            <person name="Correr F.H."/>
            <person name="Franceschini L.M."/>
            <person name="Leite T.F."/>
            <person name="Margarido G.R.A."/>
            <person name="Almeida C.A."/>
            <person name="Ferrarezi J.A."/>
            <person name="Labate C.A."/>
        </authorList>
    </citation>
    <scope>NUCLEOTIDE SEQUENCE</scope>
    <source>
        <strain evidence="2">MF-1</strain>
    </source>
</reference>
<proteinExistence type="predicted"/>
<gene>
    <name evidence="2" type="ORF">O181_041470</name>
</gene>
<organism evidence="2 3">
    <name type="scientific">Austropuccinia psidii MF-1</name>
    <dbReference type="NCBI Taxonomy" id="1389203"/>
    <lineage>
        <taxon>Eukaryota</taxon>
        <taxon>Fungi</taxon>
        <taxon>Dikarya</taxon>
        <taxon>Basidiomycota</taxon>
        <taxon>Pucciniomycotina</taxon>
        <taxon>Pucciniomycetes</taxon>
        <taxon>Pucciniales</taxon>
        <taxon>Sphaerophragmiaceae</taxon>
        <taxon>Austropuccinia</taxon>
    </lineage>
</organism>
<feature type="compositionally biased region" description="Basic and acidic residues" evidence="1">
    <location>
        <begin position="170"/>
        <end position="187"/>
    </location>
</feature>
<keyword evidence="3" id="KW-1185">Reference proteome</keyword>
<sequence length="187" mass="21302">MPRPFKDLRKKKHPPPESYIVIIIQNSIGSTLFDSIRTRLPIATGRTTYQARKIRFSKNSWSAIVHQLNILMHAGNQSFNMTNNAITIQNAINNIKHKISTINENNLITILYFLSAPQFKDQITTALDTHKATNPELTIHGEDILDIIRQLTSDQSNQEEKQISAINSKENSHPKKTNDKQPKPLLL</sequence>
<evidence type="ECO:0000313" key="3">
    <source>
        <dbReference type="Proteomes" id="UP000765509"/>
    </source>
</evidence>
<comment type="caution">
    <text evidence="2">The sequence shown here is derived from an EMBL/GenBank/DDBJ whole genome shotgun (WGS) entry which is preliminary data.</text>
</comment>